<dbReference type="SMART" id="SM00384">
    <property type="entry name" value="AT_hook"/>
    <property type="match status" value="2"/>
</dbReference>
<dbReference type="Gene3D" id="3.30.40.10">
    <property type="entry name" value="Zinc/RING finger domain, C3HC4 (zinc finger)"/>
    <property type="match status" value="1"/>
</dbReference>
<keyword evidence="1" id="KW-0479">Metal-binding</keyword>
<dbReference type="InterPro" id="IPR013083">
    <property type="entry name" value="Znf_RING/FYVE/PHD"/>
</dbReference>
<dbReference type="AlphaFoldDB" id="A0ABD2QD28"/>
<feature type="compositionally biased region" description="Polar residues" evidence="4">
    <location>
        <begin position="366"/>
        <end position="377"/>
    </location>
</feature>
<feature type="domain" description="BAH" evidence="5">
    <location>
        <begin position="859"/>
        <end position="993"/>
    </location>
</feature>
<keyword evidence="3" id="KW-0862">Zinc</keyword>
<feature type="compositionally biased region" description="Basic and acidic residues" evidence="4">
    <location>
        <begin position="301"/>
        <end position="316"/>
    </location>
</feature>
<dbReference type="Gene3D" id="2.30.30.490">
    <property type="match status" value="1"/>
</dbReference>
<name>A0ABD2QD28_9PLAT</name>
<dbReference type="SUPFAM" id="SSF57903">
    <property type="entry name" value="FYVE/PHD zinc finger"/>
    <property type="match status" value="1"/>
</dbReference>
<dbReference type="InterPro" id="IPR001025">
    <property type="entry name" value="BAH_dom"/>
</dbReference>
<accession>A0ABD2QD28</accession>
<dbReference type="EMBL" id="JBJKFK010000381">
    <property type="protein sequence ID" value="KAL3317445.1"/>
    <property type="molecule type" value="Genomic_DNA"/>
</dbReference>
<feature type="compositionally biased region" description="Basic residues" evidence="4">
    <location>
        <begin position="437"/>
        <end position="446"/>
    </location>
</feature>
<feature type="compositionally biased region" description="Pro residues" evidence="4">
    <location>
        <begin position="64"/>
        <end position="79"/>
    </location>
</feature>
<evidence type="ECO:0000256" key="4">
    <source>
        <dbReference type="SAM" id="MobiDB-lite"/>
    </source>
</evidence>
<dbReference type="InterPro" id="IPR001965">
    <property type="entry name" value="Znf_PHD"/>
</dbReference>
<dbReference type="InterPro" id="IPR017956">
    <property type="entry name" value="AT_hook_DNA-bd_motif"/>
</dbReference>
<dbReference type="InterPro" id="IPR043151">
    <property type="entry name" value="BAH_sf"/>
</dbReference>
<dbReference type="PROSITE" id="PS51038">
    <property type="entry name" value="BAH"/>
    <property type="match status" value="1"/>
</dbReference>
<feature type="compositionally biased region" description="Basic and acidic residues" evidence="4">
    <location>
        <begin position="105"/>
        <end position="150"/>
    </location>
</feature>
<evidence type="ECO:0000256" key="3">
    <source>
        <dbReference type="ARBA" id="ARBA00022833"/>
    </source>
</evidence>
<feature type="compositionally biased region" description="Basic and acidic residues" evidence="4">
    <location>
        <begin position="24"/>
        <end position="33"/>
    </location>
</feature>
<keyword evidence="7" id="KW-1185">Reference proteome</keyword>
<feature type="region of interest" description="Disordered" evidence="4">
    <location>
        <begin position="184"/>
        <end position="412"/>
    </location>
</feature>
<evidence type="ECO:0000256" key="2">
    <source>
        <dbReference type="ARBA" id="ARBA00022771"/>
    </source>
</evidence>
<sequence length="1103" mass="122766">MLKSISEGSIPLTVQTSSHKPHSTKQERADLRTIRSSAETVSMALPTQVEPASPLPSAPETASPIPPAPEPAPLPPPPTTAVKKNGPKSVPITLKKSPRKRGPKPRVEVQAKKPVLEENKKVIETKKKIPEDKAPHEVMEQPKPKPARVRRELRGLVTWDAMIEAEKQGLKPSDDQDLLKQTLDIQMAGNASSQSSDSPAVYQQRSRRAGTIVCSASLRHRQTSSTSASSSLDHALLNGVNAPSTPSSIKTVPKPPSPVIPETRPAGGRRRKLEITVPEIESKSRPRGRPPKYPKLASKSTDSEQGTKKESPISHDEEIESPNSAVVLPPRKRYKASTDSNEPQQISQSPEKVTPDVEKVDKSRANRQVANTAQSPSKRGRKTPSKAATKISATDKLTVETQVGTSESSIEVISIPEPSKKKETSNEVILIPEPVKKKGSRGRPKKNVSSDEKTDLVAKPLPSREFKLPGQSELFWKQNKSRYEMIRGCSTRLAEGTNIGRLVNDLLTETELDGLMPITLPMMVPLPQPDFFRFALQCAVMPGLPLSFEDLLAHELHSEDNDCDPSGFWKISSDPSELKIALSQLDKCIECMLLIWEFYSGRNSWIGRRAIAIKRTYVELRTKYFHQWKSEGIFCDEDLKHIQCLPSGMLSGYGASLNNKPNLFGLSVPRKKNERKLFERGCEVIRCMCGFRVEAGHVMVQCDTCATWQHLPCLWWALTVAMRPELHSLPVPQKPSAKKKLLPEQVDMCNAVIDAALRVSTASEDFDIPYYCASCVGLQDLTKNFPKNLAEAMAENAPQNVFKSTAKELEFWSLGLEASDCEIFTAETDDQTIQLMTDDYVLIHKDWCQTYLSSGSSTCEIDSSDSALRHRREAKLASDHVIIRIYRMWKNLTGESWFEGGVFLRPYQVNQLAVDTAQRWNEQEVIYDEQSRLVMPLNAVKGRCTVLNPQTYRIGRPVDVPIPDSQFRDSLCPLIFLCDKIITRGEAGLNVDDISPVYLRVSQKPYCFLKHDESSPLKLPVLRNKSSVDLEIRDQQLKLSFAFESRADGPPILQKLFETCPVSQDSSTKPCSVAQSTSGLTSPISIVEEQICSKNTQVRASIE</sequence>
<keyword evidence="2" id="KW-0863">Zinc-finger</keyword>
<dbReference type="InterPro" id="IPR011011">
    <property type="entry name" value="Znf_FYVE_PHD"/>
</dbReference>
<feature type="compositionally biased region" description="Polar residues" evidence="4">
    <location>
        <begin position="189"/>
        <end position="204"/>
    </location>
</feature>
<evidence type="ECO:0000313" key="7">
    <source>
        <dbReference type="Proteomes" id="UP001626550"/>
    </source>
</evidence>
<feature type="region of interest" description="Disordered" evidence="4">
    <location>
        <begin position="434"/>
        <end position="456"/>
    </location>
</feature>
<feature type="compositionally biased region" description="Basic and acidic residues" evidence="4">
    <location>
        <begin position="353"/>
        <end position="364"/>
    </location>
</feature>
<evidence type="ECO:0000259" key="5">
    <source>
        <dbReference type="PROSITE" id="PS51038"/>
    </source>
</evidence>
<gene>
    <name evidence="6" type="ORF">Ciccas_003898</name>
</gene>
<dbReference type="SMART" id="SM00249">
    <property type="entry name" value="PHD"/>
    <property type="match status" value="1"/>
</dbReference>
<dbReference type="GO" id="GO:0008270">
    <property type="term" value="F:zinc ion binding"/>
    <property type="evidence" value="ECO:0007669"/>
    <property type="project" value="UniProtKB-KW"/>
</dbReference>
<protein>
    <recommendedName>
        <fullName evidence="5">BAH domain-containing protein</fullName>
    </recommendedName>
</protein>
<comment type="caution">
    <text evidence="6">The sequence shown here is derived from an EMBL/GenBank/DDBJ whole genome shotgun (WGS) entry which is preliminary data.</text>
</comment>
<evidence type="ECO:0000313" key="6">
    <source>
        <dbReference type="EMBL" id="KAL3317445.1"/>
    </source>
</evidence>
<reference evidence="6 7" key="1">
    <citation type="submission" date="2024-11" db="EMBL/GenBank/DDBJ databases">
        <title>Adaptive evolution of stress response genes in parasites aligns with host niche diversity.</title>
        <authorList>
            <person name="Hahn C."/>
            <person name="Resl P."/>
        </authorList>
    </citation>
    <scope>NUCLEOTIDE SEQUENCE [LARGE SCALE GENOMIC DNA]</scope>
    <source>
        <strain evidence="6">EGGRZ-B1_66</strain>
        <tissue evidence="6">Body</tissue>
    </source>
</reference>
<organism evidence="6 7">
    <name type="scientific">Cichlidogyrus casuarinus</name>
    <dbReference type="NCBI Taxonomy" id="1844966"/>
    <lineage>
        <taxon>Eukaryota</taxon>
        <taxon>Metazoa</taxon>
        <taxon>Spiralia</taxon>
        <taxon>Lophotrochozoa</taxon>
        <taxon>Platyhelminthes</taxon>
        <taxon>Monogenea</taxon>
        <taxon>Monopisthocotylea</taxon>
        <taxon>Dactylogyridea</taxon>
        <taxon>Ancyrocephalidae</taxon>
        <taxon>Cichlidogyrus</taxon>
    </lineage>
</organism>
<dbReference type="Proteomes" id="UP001626550">
    <property type="component" value="Unassembled WGS sequence"/>
</dbReference>
<feature type="compositionally biased region" description="Polar residues" evidence="4">
    <location>
        <begin position="337"/>
        <end position="351"/>
    </location>
</feature>
<feature type="compositionally biased region" description="Polar residues" evidence="4">
    <location>
        <begin position="241"/>
        <end position="250"/>
    </location>
</feature>
<evidence type="ECO:0000256" key="1">
    <source>
        <dbReference type="ARBA" id="ARBA00022723"/>
    </source>
</evidence>
<proteinExistence type="predicted"/>
<feature type="region of interest" description="Disordered" evidence="4">
    <location>
        <begin position="1"/>
        <end position="150"/>
    </location>
</feature>